<dbReference type="Gene3D" id="2.60.120.260">
    <property type="entry name" value="Galactose-binding domain-like"/>
    <property type="match status" value="1"/>
</dbReference>
<dbReference type="Proteomes" id="UP000003157">
    <property type="component" value="Unassembled WGS sequence"/>
</dbReference>
<dbReference type="AlphaFoldDB" id="E7G963"/>
<evidence type="ECO:0000259" key="3">
    <source>
        <dbReference type="PROSITE" id="PS51762"/>
    </source>
</evidence>
<organism evidence="4 5">
    <name type="scientific">Coprobacillus cateniformis</name>
    <dbReference type="NCBI Taxonomy" id="100884"/>
    <lineage>
        <taxon>Bacteria</taxon>
        <taxon>Bacillati</taxon>
        <taxon>Bacillota</taxon>
        <taxon>Erysipelotrichia</taxon>
        <taxon>Erysipelotrichales</taxon>
        <taxon>Coprobacillaceae</taxon>
        <taxon>Coprobacillus</taxon>
    </lineage>
</organism>
<dbReference type="HOGENOM" id="CLU_021733_0_0_9"/>
<dbReference type="OrthoDB" id="9809583at2"/>
<dbReference type="SMR" id="E7G963"/>
<dbReference type="PANTHER" id="PTHR10963">
    <property type="entry name" value="GLYCOSYL HYDROLASE-RELATED"/>
    <property type="match status" value="1"/>
</dbReference>
<dbReference type="GO" id="GO:0004553">
    <property type="term" value="F:hydrolase activity, hydrolyzing O-glycosyl compounds"/>
    <property type="evidence" value="ECO:0007669"/>
    <property type="project" value="InterPro"/>
</dbReference>
<accession>E7G963</accession>
<feature type="chain" id="PRO_5003220618" evidence="2">
    <location>
        <begin position="30"/>
        <end position="593"/>
    </location>
</feature>
<dbReference type="EMBL" id="ADKX01000023">
    <property type="protein sequence ID" value="EFW05504.1"/>
    <property type="molecule type" value="Genomic_DNA"/>
</dbReference>
<sequence>MGKQKVLKTCLVGALVCSLGIGLATTAHAQSVDTEYDLIELNRDKNQNLIIDSSFENGRQHWKTTGQGTFTDYPECAATGLWCGLLPANTNNACVYQVIQVKPNTEYVAKAKILLASSEASAFFNVKTPDVSTLINNAEVVVTCTPEQAWQYQDIELIFNTGNYSEIAICAMKWTDNTSDAIYRGQVYVDDVSLVEKNPSAAQQYDIVWADDFNGHELDTTQWGYELGCVRGVEQEHYVNDKENVYLENGKLVLKATDRPVEDQYINPRGNRKVIYNSGSVRTHGKKEFLYGRIEMKAKLPKGQGVFPAFWTLGSDFVLDGDINSQQGYGWARCGEIDIMELIGQAGDNSYGNRTVYQTAHTDNNRVTETKLAGTAYTIGENFNNEYHVFGIDWSPNKIEWYVDDEIVQSVDYSHLPIAQKALNRPQYIQMNLAMGGNWPGDVGTGLAGTEFDIDYVYYGQNASQKAAAKAYYETAPHMTGLQNITMVEGEIPDLLKNISVTEGYHVDFSIDDEYMFQSHGGRTECSLRCKGKDDAATLATLPAGKYNIHYTAIPDEVEFETDQWDSSLLVPLAEKEYKFDRKTMILTIVKAE</sequence>
<keyword evidence="2" id="KW-0732">Signal</keyword>
<feature type="domain" description="GH16" evidence="3">
    <location>
        <begin position="172"/>
        <end position="465"/>
    </location>
</feature>
<evidence type="ECO:0000256" key="1">
    <source>
        <dbReference type="ARBA" id="ARBA00006865"/>
    </source>
</evidence>
<dbReference type="InterPro" id="IPR050546">
    <property type="entry name" value="Glycosyl_Hydrlase_16"/>
</dbReference>
<dbReference type="CDD" id="cd08023">
    <property type="entry name" value="GH16_laminarinase_like"/>
    <property type="match status" value="1"/>
</dbReference>
<dbReference type="GeneID" id="78230935"/>
<dbReference type="PANTHER" id="PTHR10963:SF55">
    <property type="entry name" value="GLYCOSIDE HYDROLASE FAMILY 16 PROTEIN"/>
    <property type="match status" value="1"/>
</dbReference>
<dbReference type="RefSeq" id="WP_008788417.1">
    <property type="nucleotide sequence ID" value="NZ_AKCB01000002.1"/>
</dbReference>
<evidence type="ECO:0000256" key="2">
    <source>
        <dbReference type="SAM" id="SignalP"/>
    </source>
</evidence>
<feature type="signal peptide" evidence="2">
    <location>
        <begin position="1"/>
        <end position="29"/>
    </location>
</feature>
<gene>
    <name evidence="4" type="ORF">HMPREF9488_01301</name>
</gene>
<dbReference type="Gene3D" id="2.60.120.200">
    <property type="match status" value="1"/>
</dbReference>
<dbReference type="GO" id="GO:0005975">
    <property type="term" value="P:carbohydrate metabolic process"/>
    <property type="evidence" value="ECO:0007669"/>
    <property type="project" value="InterPro"/>
</dbReference>
<dbReference type="STRING" id="100884.GCA_000269565_03143"/>
<protein>
    <submittedName>
        <fullName evidence="4">Laminarinase</fullName>
    </submittedName>
</protein>
<evidence type="ECO:0000313" key="4">
    <source>
        <dbReference type="EMBL" id="EFW05504.1"/>
    </source>
</evidence>
<dbReference type="PROSITE" id="PS51762">
    <property type="entry name" value="GH16_2"/>
    <property type="match status" value="1"/>
</dbReference>
<dbReference type="SUPFAM" id="SSF49899">
    <property type="entry name" value="Concanavalin A-like lectins/glucanases"/>
    <property type="match status" value="1"/>
</dbReference>
<dbReference type="InterPro" id="IPR008979">
    <property type="entry name" value="Galactose-bd-like_sf"/>
</dbReference>
<dbReference type="InterPro" id="IPR013320">
    <property type="entry name" value="ConA-like_dom_sf"/>
</dbReference>
<comment type="caution">
    <text evidence="4">The sequence shown here is derived from an EMBL/GenBank/DDBJ whole genome shotgun (WGS) entry which is preliminary data.</text>
</comment>
<proteinExistence type="inferred from homology"/>
<reference evidence="4 5" key="1">
    <citation type="submission" date="2010-12" db="EMBL/GenBank/DDBJ databases">
        <title>The Genome Sequence of Coprobacillus sp. strain 29_1.</title>
        <authorList>
            <consortium name="The Broad Institute Genome Sequencing Platform"/>
            <person name="Earl A."/>
            <person name="Ward D."/>
            <person name="Feldgarden M."/>
            <person name="Gevers D."/>
            <person name="Daigneault M."/>
            <person name="Sibley C.D."/>
            <person name="White A."/>
            <person name="Strauss J."/>
            <person name="Allen-Vercoe E."/>
            <person name="Young S.K."/>
            <person name="Zeng Q."/>
            <person name="Gargeya S."/>
            <person name="Fitzgerald M."/>
            <person name="Haas B."/>
            <person name="Abouelleil A."/>
            <person name="Alvarado L."/>
            <person name="Arachchi H.M."/>
            <person name="Berlin A."/>
            <person name="Brown A."/>
            <person name="Chapman S.B."/>
            <person name="Chen Z."/>
            <person name="Dunbar C."/>
            <person name="Freedman E."/>
            <person name="Gearin G."/>
            <person name="Gellesch M."/>
            <person name="Goldberg J."/>
            <person name="Griggs A."/>
            <person name="Gujja S."/>
            <person name="Heilman E."/>
            <person name="Heiman D."/>
            <person name="Howarth C."/>
            <person name="Larson L."/>
            <person name="Lui A."/>
            <person name="MacDonald P.J.P."/>
            <person name="Mehta T."/>
            <person name="Montmayeur A."/>
            <person name="Murphy C."/>
            <person name="Neiman D."/>
            <person name="Pearson M."/>
            <person name="Priest M."/>
            <person name="Roberts A."/>
            <person name="Saif S."/>
            <person name="Shea T."/>
            <person name="Shenoy N."/>
            <person name="Sisk P."/>
            <person name="Stolte C."/>
            <person name="Sykes S."/>
            <person name="White J."/>
            <person name="Yandava C."/>
            <person name="Nusbaum C."/>
            <person name="Birren B."/>
        </authorList>
    </citation>
    <scope>NUCLEOTIDE SEQUENCE [LARGE SCALE GENOMIC DNA]</scope>
    <source>
        <strain evidence="4 5">29_1</strain>
    </source>
</reference>
<dbReference type="Pfam" id="PF00722">
    <property type="entry name" value="Glyco_hydro_16"/>
    <property type="match status" value="1"/>
</dbReference>
<dbReference type="eggNOG" id="COG2273">
    <property type="taxonomic scope" value="Bacteria"/>
</dbReference>
<evidence type="ECO:0000313" key="5">
    <source>
        <dbReference type="Proteomes" id="UP000003157"/>
    </source>
</evidence>
<keyword evidence="5" id="KW-1185">Reference proteome</keyword>
<dbReference type="InterPro" id="IPR000757">
    <property type="entry name" value="Beta-glucanase-like"/>
</dbReference>
<name>E7G963_9FIRM</name>
<dbReference type="SUPFAM" id="SSF49785">
    <property type="entry name" value="Galactose-binding domain-like"/>
    <property type="match status" value="1"/>
</dbReference>
<comment type="similarity">
    <text evidence="1">Belongs to the glycosyl hydrolase 16 family.</text>
</comment>